<dbReference type="Proteomes" id="UP000075886">
    <property type="component" value="Unassembled WGS sequence"/>
</dbReference>
<sequence length="132" mass="14424">MVVVLEMMVRMVRLLVLVMTSFGRCSDGSGSCGLRLTDLVGWWVGKHLLVAVTFTLYLTQDVDAVVVAQGTRHLVVVHREVVLLLAPQLRQPGGIDDLKHARIAALPRDVAAVPLARIVQELLQKVPQQAAV</sequence>
<dbReference type="EMBL" id="AXCN02000845">
    <property type="status" value="NOT_ANNOTATED_CDS"/>
    <property type="molecule type" value="Genomic_DNA"/>
</dbReference>
<reference evidence="1" key="2">
    <citation type="submission" date="2020-05" db="UniProtKB">
        <authorList>
            <consortium name="EnsemblMetazoa"/>
        </authorList>
    </citation>
    <scope>IDENTIFICATION</scope>
    <source>
        <strain evidence="1">FAR1</strain>
    </source>
</reference>
<name>A0A182QT81_9DIPT</name>
<dbReference type="AlphaFoldDB" id="A0A182QT81"/>
<accession>A0A182QT81</accession>
<evidence type="ECO:0000313" key="2">
    <source>
        <dbReference type="Proteomes" id="UP000075886"/>
    </source>
</evidence>
<organism evidence="1 2">
    <name type="scientific">Anopheles farauti</name>
    <dbReference type="NCBI Taxonomy" id="69004"/>
    <lineage>
        <taxon>Eukaryota</taxon>
        <taxon>Metazoa</taxon>
        <taxon>Ecdysozoa</taxon>
        <taxon>Arthropoda</taxon>
        <taxon>Hexapoda</taxon>
        <taxon>Insecta</taxon>
        <taxon>Pterygota</taxon>
        <taxon>Neoptera</taxon>
        <taxon>Endopterygota</taxon>
        <taxon>Diptera</taxon>
        <taxon>Nematocera</taxon>
        <taxon>Culicoidea</taxon>
        <taxon>Culicidae</taxon>
        <taxon>Anophelinae</taxon>
        <taxon>Anopheles</taxon>
    </lineage>
</organism>
<evidence type="ECO:0000313" key="1">
    <source>
        <dbReference type="EnsemblMetazoa" id="AFAF016372-PA"/>
    </source>
</evidence>
<dbReference type="EnsemblMetazoa" id="AFAF016372-RA">
    <property type="protein sequence ID" value="AFAF016372-PA"/>
    <property type="gene ID" value="AFAF016372"/>
</dbReference>
<proteinExistence type="predicted"/>
<reference evidence="2" key="1">
    <citation type="submission" date="2014-01" db="EMBL/GenBank/DDBJ databases">
        <title>The Genome Sequence of Anopheles farauti FAR1 (V2).</title>
        <authorList>
            <consortium name="The Broad Institute Genomics Platform"/>
            <person name="Neafsey D.E."/>
            <person name="Besansky N."/>
            <person name="Howell P."/>
            <person name="Walton C."/>
            <person name="Young S.K."/>
            <person name="Zeng Q."/>
            <person name="Gargeya S."/>
            <person name="Fitzgerald M."/>
            <person name="Haas B."/>
            <person name="Abouelleil A."/>
            <person name="Allen A.W."/>
            <person name="Alvarado L."/>
            <person name="Arachchi H.M."/>
            <person name="Berlin A.M."/>
            <person name="Chapman S.B."/>
            <person name="Gainer-Dewar J."/>
            <person name="Goldberg J."/>
            <person name="Griggs A."/>
            <person name="Gujja S."/>
            <person name="Hansen M."/>
            <person name="Howarth C."/>
            <person name="Imamovic A."/>
            <person name="Ireland A."/>
            <person name="Larimer J."/>
            <person name="McCowan C."/>
            <person name="Murphy C."/>
            <person name="Pearson M."/>
            <person name="Poon T.W."/>
            <person name="Priest M."/>
            <person name="Roberts A."/>
            <person name="Saif S."/>
            <person name="Shea T."/>
            <person name="Sisk P."/>
            <person name="Sykes S."/>
            <person name="Wortman J."/>
            <person name="Nusbaum C."/>
            <person name="Birren B."/>
        </authorList>
    </citation>
    <scope>NUCLEOTIDE SEQUENCE [LARGE SCALE GENOMIC DNA]</scope>
    <source>
        <strain evidence="2">FAR1</strain>
    </source>
</reference>
<dbReference type="VEuPathDB" id="VectorBase:AFAF016372"/>
<protein>
    <submittedName>
        <fullName evidence="1">Uncharacterized protein</fullName>
    </submittedName>
</protein>
<keyword evidence="2" id="KW-1185">Reference proteome</keyword>